<evidence type="ECO:0000313" key="4">
    <source>
        <dbReference type="EMBL" id="OBR08087.1"/>
    </source>
</evidence>
<dbReference type="EMBL" id="LTAN01000006">
    <property type="protein sequence ID" value="OBR08087.1"/>
    <property type="molecule type" value="Genomic_DNA"/>
</dbReference>
<evidence type="ECO:0000313" key="5">
    <source>
        <dbReference type="Proteomes" id="UP000092177"/>
    </source>
</evidence>
<feature type="signal peptide" evidence="1">
    <location>
        <begin position="1"/>
        <end position="19"/>
    </location>
</feature>
<feature type="domain" description="AsqO/PenF-like C-terminal" evidence="3">
    <location>
        <begin position="187"/>
        <end position="315"/>
    </location>
</feature>
<dbReference type="RefSeq" id="XP_018156605.1">
    <property type="nucleotide sequence ID" value="XM_018304582.1"/>
</dbReference>
<feature type="domain" description="Diels-Alderase N-terminal" evidence="2">
    <location>
        <begin position="64"/>
        <end position="179"/>
    </location>
</feature>
<organism evidence="4 5">
    <name type="scientific">Colletotrichum higginsianum (strain IMI 349063)</name>
    <name type="common">Crucifer anthracnose fungus</name>
    <dbReference type="NCBI Taxonomy" id="759273"/>
    <lineage>
        <taxon>Eukaryota</taxon>
        <taxon>Fungi</taxon>
        <taxon>Dikarya</taxon>
        <taxon>Ascomycota</taxon>
        <taxon>Pezizomycotina</taxon>
        <taxon>Sordariomycetes</taxon>
        <taxon>Hypocreomycetidae</taxon>
        <taxon>Glomerellales</taxon>
        <taxon>Glomerellaceae</taxon>
        <taxon>Colletotrichum</taxon>
        <taxon>Colletotrichum destructivum species complex</taxon>
    </lineage>
</organism>
<evidence type="ECO:0000259" key="3">
    <source>
        <dbReference type="Pfam" id="PF25581"/>
    </source>
</evidence>
<feature type="chain" id="PRO_5008601410" evidence="1">
    <location>
        <begin position="20"/>
        <end position="319"/>
    </location>
</feature>
<dbReference type="Proteomes" id="UP000092177">
    <property type="component" value="Chromosome 6"/>
</dbReference>
<comment type="caution">
    <text evidence="4">The sequence shown here is derived from an EMBL/GenBank/DDBJ whole genome shotgun (WGS) entry which is preliminary data.</text>
</comment>
<dbReference type="KEGG" id="chig:CH63R_09608"/>
<proteinExistence type="predicted"/>
<keyword evidence="1" id="KW-0732">Signal</keyword>
<evidence type="ECO:0000259" key="2">
    <source>
        <dbReference type="Pfam" id="PF24137"/>
    </source>
</evidence>
<dbReference type="Pfam" id="PF25581">
    <property type="entry name" value="AsqO_C"/>
    <property type="match status" value="1"/>
</dbReference>
<keyword evidence="5" id="KW-1185">Reference proteome</keyword>
<dbReference type="VEuPathDB" id="FungiDB:CH63R_09608"/>
<dbReference type="AlphaFoldDB" id="A0A1B7Y7W3"/>
<dbReference type="GeneID" id="28868689"/>
<dbReference type="InterPro" id="IPR057722">
    <property type="entry name" value="AsqO/PenF-like_C"/>
</dbReference>
<dbReference type="InterPro" id="IPR056402">
    <property type="entry name" value="DA_N"/>
</dbReference>
<reference evidence="5" key="1">
    <citation type="journal article" date="2017" name="BMC Genomics">
        <title>Gapless genome assembly of Colletotrichum higginsianum reveals chromosome structure and association of transposable elements with secondary metabolite gene clusters.</title>
        <authorList>
            <person name="Dallery J.-F."/>
            <person name="Lapalu N."/>
            <person name="Zampounis A."/>
            <person name="Pigne S."/>
            <person name="Luyten I."/>
            <person name="Amselem J."/>
            <person name="Wittenberg A.H.J."/>
            <person name="Zhou S."/>
            <person name="de Queiroz M.V."/>
            <person name="Robin G.P."/>
            <person name="Auger A."/>
            <person name="Hainaut M."/>
            <person name="Henrissat B."/>
            <person name="Kim K.-T."/>
            <person name="Lee Y.-H."/>
            <person name="Lespinet O."/>
            <person name="Schwartz D.C."/>
            <person name="Thon M.R."/>
            <person name="O'Connell R.J."/>
        </authorList>
    </citation>
    <scope>NUCLEOTIDE SEQUENCE [LARGE SCALE GENOMIC DNA]</scope>
    <source>
        <strain evidence="5">IMI 349063</strain>
    </source>
</reference>
<gene>
    <name evidence="4" type="ORF">CH63R_09608</name>
</gene>
<accession>A0A1B7Y7W3</accession>
<evidence type="ECO:0000256" key="1">
    <source>
        <dbReference type="SAM" id="SignalP"/>
    </source>
</evidence>
<dbReference type="OrthoDB" id="5344254at2759"/>
<protein>
    <submittedName>
        <fullName evidence="4">Hydroxyneurosporene synthase</fullName>
    </submittedName>
</protein>
<dbReference type="Pfam" id="PF24137">
    <property type="entry name" value="DA_N"/>
    <property type="match status" value="1"/>
</dbReference>
<name>A0A1B7Y7W3_COLHI</name>
<sequence length="319" mass="34062">MFLIPTAAALAVLARLAHGSILEISPTYHNGSVVVERLSVDGNLDGPKIQTSANRSSFDFCGEALATSNAVINTCSGGIAGIWGETGASFRGTDLQKANVEYDILLDMASIGIKGNVVLKSRAPARYPCDFNVPGVNQELLPHLSWSNAVPDAEATVNLDINGTSLSFSNGIGYHDKNWGDAPVYTKARSWDWGHARFGPYSVVWFDILDRTNTERFHAFVAKDGNPVLLSCADSILQVRQWGGDAAYPPVSGLGHVDGLTARFTLEDGQVLVANVTTDLLIENLGGGIFTRAIGSVKGGVVGQEIFEGRAMYDENIFG</sequence>
<dbReference type="SUPFAM" id="SSF159245">
    <property type="entry name" value="AttH-like"/>
    <property type="match status" value="1"/>
</dbReference>